<dbReference type="Pfam" id="PF09997">
    <property type="entry name" value="DUF2238"/>
    <property type="match status" value="1"/>
</dbReference>
<dbReference type="Proteomes" id="UP000228700">
    <property type="component" value="Unassembled WGS sequence"/>
</dbReference>
<comment type="caution">
    <text evidence="2">The sequence shown here is derived from an EMBL/GenBank/DDBJ whole genome shotgun (WGS) entry which is preliminary data.</text>
</comment>
<evidence type="ECO:0000256" key="1">
    <source>
        <dbReference type="SAM" id="Phobius"/>
    </source>
</evidence>
<feature type="transmembrane region" description="Helical" evidence="1">
    <location>
        <begin position="36"/>
        <end position="56"/>
    </location>
</feature>
<dbReference type="InterPro" id="IPR014509">
    <property type="entry name" value="YjdF-like"/>
</dbReference>
<dbReference type="EMBL" id="PFEQ01000001">
    <property type="protein sequence ID" value="PJE74440.1"/>
    <property type="molecule type" value="Genomic_DNA"/>
</dbReference>
<protein>
    <recommendedName>
        <fullName evidence="4">VanZ-like domain-containing protein</fullName>
    </recommendedName>
</protein>
<evidence type="ECO:0000313" key="3">
    <source>
        <dbReference type="Proteomes" id="UP000228700"/>
    </source>
</evidence>
<sequence>MFFNRYFVPSFALIIIIALLHYLALDRAYYWTISWYDIMMHFLGGVWVALFALWIFSSRKISFLPTHISFLQIVSLVICVGIVWELYEIMFGLTFVSDPEYWGDTILDLVMDTIGGICVAFSIRNKSHV</sequence>
<accession>A0A2M8LCU9</accession>
<feature type="transmembrane region" description="Helical" evidence="1">
    <location>
        <begin position="68"/>
        <end position="86"/>
    </location>
</feature>
<proteinExistence type="predicted"/>
<evidence type="ECO:0000313" key="2">
    <source>
        <dbReference type="EMBL" id="PJE74440.1"/>
    </source>
</evidence>
<gene>
    <name evidence="2" type="ORF">COV01_00165</name>
</gene>
<keyword evidence="1" id="KW-0812">Transmembrane</keyword>
<organism evidence="2 3">
    <name type="scientific">Candidatus Taylorbacteria bacterium CG10_big_fil_rev_8_21_14_0_10_41_48</name>
    <dbReference type="NCBI Taxonomy" id="1975024"/>
    <lineage>
        <taxon>Bacteria</taxon>
        <taxon>Candidatus Tayloriibacteriota</taxon>
    </lineage>
</organism>
<dbReference type="AlphaFoldDB" id="A0A2M8LCU9"/>
<keyword evidence="1" id="KW-1133">Transmembrane helix</keyword>
<name>A0A2M8LCU9_9BACT</name>
<evidence type="ECO:0008006" key="4">
    <source>
        <dbReference type="Google" id="ProtNLM"/>
    </source>
</evidence>
<feature type="transmembrane region" description="Helical" evidence="1">
    <location>
        <begin position="106"/>
        <end position="123"/>
    </location>
</feature>
<feature type="transmembrane region" description="Helical" evidence="1">
    <location>
        <begin position="7"/>
        <end position="24"/>
    </location>
</feature>
<keyword evidence="1" id="KW-0472">Membrane</keyword>
<reference evidence="3" key="1">
    <citation type="submission" date="2017-09" db="EMBL/GenBank/DDBJ databases">
        <title>Depth-based differentiation of microbial function through sediment-hosted aquifers and enrichment of novel symbionts in the deep terrestrial subsurface.</title>
        <authorList>
            <person name="Probst A.J."/>
            <person name="Ladd B."/>
            <person name="Jarett J.K."/>
            <person name="Geller-Mcgrath D.E."/>
            <person name="Sieber C.M.K."/>
            <person name="Emerson J.B."/>
            <person name="Anantharaman K."/>
            <person name="Thomas B.C."/>
            <person name="Malmstrom R."/>
            <person name="Stieglmeier M."/>
            <person name="Klingl A."/>
            <person name="Woyke T."/>
            <person name="Ryan C.M."/>
            <person name="Banfield J.F."/>
        </authorList>
    </citation>
    <scope>NUCLEOTIDE SEQUENCE [LARGE SCALE GENOMIC DNA]</scope>
</reference>